<name>A0A0A8YW32_ARUDO</name>
<dbReference type="AlphaFoldDB" id="A0A0A8YW32"/>
<reference evidence="2" key="1">
    <citation type="submission" date="2014-09" db="EMBL/GenBank/DDBJ databases">
        <authorList>
            <person name="Magalhaes I.L.F."/>
            <person name="Oliveira U."/>
            <person name="Santos F.R."/>
            <person name="Vidigal T.H.D.A."/>
            <person name="Brescovit A.D."/>
            <person name="Santos A.J."/>
        </authorList>
    </citation>
    <scope>NUCLEOTIDE SEQUENCE</scope>
    <source>
        <tissue evidence="2">Shoot tissue taken approximately 20 cm above the soil surface</tissue>
    </source>
</reference>
<organism evidence="2">
    <name type="scientific">Arundo donax</name>
    <name type="common">Giant reed</name>
    <name type="synonym">Donax arundinaceus</name>
    <dbReference type="NCBI Taxonomy" id="35708"/>
    <lineage>
        <taxon>Eukaryota</taxon>
        <taxon>Viridiplantae</taxon>
        <taxon>Streptophyta</taxon>
        <taxon>Embryophyta</taxon>
        <taxon>Tracheophyta</taxon>
        <taxon>Spermatophyta</taxon>
        <taxon>Magnoliopsida</taxon>
        <taxon>Liliopsida</taxon>
        <taxon>Poales</taxon>
        <taxon>Poaceae</taxon>
        <taxon>PACMAD clade</taxon>
        <taxon>Arundinoideae</taxon>
        <taxon>Arundineae</taxon>
        <taxon>Arundo</taxon>
    </lineage>
</organism>
<proteinExistence type="predicted"/>
<feature type="transmembrane region" description="Helical" evidence="1">
    <location>
        <begin position="12"/>
        <end position="31"/>
    </location>
</feature>
<dbReference type="EMBL" id="GBRH01271068">
    <property type="protein sequence ID" value="JAD26827.1"/>
    <property type="molecule type" value="Transcribed_RNA"/>
</dbReference>
<evidence type="ECO:0000313" key="2">
    <source>
        <dbReference type="EMBL" id="JAD26827.1"/>
    </source>
</evidence>
<protein>
    <submittedName>
        <fullName evidence="2">Uncharacterized protein</fullName>
    </submittedName>
</protein>
<reference evidence="2" key="2">
    <citation type="journal article" date="2015" name="Data Brief">
        <title>Shoot transcriptome of the giant reed, Arundo donax.</title>
        <authorList>
            <person name="Barrero R.A."/>
            <person name="Guerrero F.D."/>
            <person name="Moolhuijzen P."/>
            <person name="Goolsby J.A."/>
            <person name="Tidwell J."/>
            <person name="Bellgard S.E."/>
            <person name="Bellgard M.I."/>
        </authorList>
    </citation>
    <scope>NUCLEOTIDE SEQUENCE</scope>
    <source>
        <tissue evidence="2">Shoot tissue taken approximately 20 cm above the soil surface</tissue>
    </source>
</reference>
<accession>A0A0A8YW32</accession>
<keyword evidence="1" id="KW-0812">Transmembrane</keyword>
<keyword evidence="1" id="KW-1133">Transmembrane helix</keyword>
<keyword evidence="1" id="KW-0472">Membrane</keyword>
<sequence>MLELQLRSDVNCFVLLIADCFVLYQAIIVVIKQKIFHNQISELF</sequence>
<evidence type="ECO:0000256" key="1">
    <source>
        <dbReference type="SAM" id="Phobius"/>
    </source>
</evidence>